<evidence type="ECO:0000313" key="2">
    <source>
        <dbReference type="Proteomes" id="UP001164250"/>
    </source>
</evidence>
<name>A0ACC1BGX6_9ROSI</name>
<protein>
    <submittedName>
        <fullName evidence="1">Uncharacterized protein</fullName>
    </submittedName>
</protein>
<sequence>MVNSKSGEGSFGGSSQQLKGNPLLEGNGVIQTRTLQLDFPRQSMEGKALSWYCWLMDSSPIHTWEEFVKALKIRFGPSTYEDPAGTFTKL</sequence>
<reference evidence="2" key="1">
    <citation type="journal article" date="2023" name="G3 (Bethesda)">
        <title>Genome assembly and association tests identify interacting loci associated with vigor, precocity, and sex in interspecific pistachio rootstocks.</title>
        <authorList>
            <person name="Palmer W."/>
            <person name="Jacygrad E."/>
            <person name="Sagayaradj S."/>
            <person name="Cavanaugh K."/>
            <person name="Han R."/>
            <person name="Bertier L."/>
            <person name="Beede B."/>
            <person name="Kafkas S."/>
            <person name="Golino D."/>
            <person name="Preece J."/>
            <person name="Michelmore R."/>
        </authorList>
    </citation>
    <scope>NUCLEOTIDE SEQUENCE [LARGE SCALE GENOMIC DNA]</scope>
</reference>
<organism evidence="1 2">
    <name type="scientific">Pistacia atlantica</name>
    <dbReference type="NCBI Taxonomy" id="434234"/>
    <lineage>
        <taxon>Eukaryota</taxon>
        <taxon>Viridiplantae</taxon>
        <taxon>Streptophyta</taxon>
        <taxon>Embryophyta</taxon>
        <taxon>Tracheophyta</taxon>
        <taxon>Spermatophyta</taxon>
        <taxon>Magnoliopsida</taxon>
        <taxon>eudicotyledons</taxon>
        <taxon>Gunneridae</taxon>
        <taxon>Pentapetalae</taxon>
        <taxon>rosids</taxon>
        <taxon>malvids</taxon>
        <taxon>Sapindales</taxon>
        <taxon>Anacardiaceae</taxon>
        <taxon>Pistacia</taxon>
    </lineage>
</organism>
<accession>A0ACC1BGX6</accession>
<dbReference type="EMBL" id="CM047901">
    <property type="protein sequence ID" value="KAJ0098200.1"/>
    <property type="molecule type" value="Genomic_DNA"/>
</dbReference>
<keyword evidence="2" id="KW-1185">Reference proteome</keyword>
<proteinExistence type="predicted"/>
<comment type="caution">
    <text evidence="1">The sequence shown here is derived from an EMBL/GenBank/DDBJ whole genome shotgun (WGS) entry which is preliminary data.</text>
</comment>
<gene>
    <name evidence="1" type="ORF">Patl1_28423</name>
</gene>
<dbReference type="Proteomes" id="UP001164250">
    <property type="component" value="Chromosome 5"/>
</dbReference>
<evidence type="ECO:0000313" key="1">
    <source>
        <dbReference type="EMBL" id="KAJ0098200.1"/>
    </source>
</evidence>